<name>A0ABW6IVN3_STRWE</name>
<keyword evidence="1" id="KW-0812">Transmembrane</keyword>
<organism evidence="2 3">
    <name type="scientific">Streptomyces wedmorensis</name>
    <dbReference type="NCBI Taxonomy" id="43759"/>
    <lineage>
        <taxon>Bacteria</taxon>
        <taxon>Bacillati</taxon>
        <taxon>Actinomycetota</taxon>
        <taxon>Actinomycetes</taxon>
        <taxon>Kitasatosporales</taxon>
        <taxon>Streptomycetaceae</taxon>
        <taxon>Streptomyces</taxon>
    </lineage>
</organism>
<evidence type="ECO:0000313" key="2">
    <source>
        <dbReference type="EMBL" id="MFE5980890.1"/>
    </source>
</evidence>
<sequence length="88" mass="9021">MVTFFSASGHVASDGDIYSVVFFVLFFAIGASLSFNVKGCAEAFYRFVVRVMPGGGGLATVGTVRVAASAIAALGLVGGVVELVDLLR</sequence>
<keyword evidence="3" id="KW-1185">Reference proteome</keyword>
<dbReference type="EMBL" id="JBHTRV010000009">
    <property type="protein sequence ID" value="MFE5980890.1"/>
    <property type="molecule type" value="Genomic_DNA"/>
</dbReference>
<dbReference type="RefSeq" id="WP_017242473.1">
    <property type="nucleotide sequence ID" value="NZ_JBHTRV010000009.1"/>
</dbReference>
<evidence type="ECO:0000256" key="1">
    <source>
        <dbReference type="SAM" id="Phobius"/>
    </source>
</evidence>
<dbReference type="Proteomes" id="UP001600424">
    <property type="component" value="Unassembled WGS sequence"/>
</dbReference>
<proteinExistence type="predicted"/>
<protein>
    <submittedName>
        <fullName evidence="2">Uncharacterized protein</fullName>
    </submittedName>
</protein>
<feature type="transmembrane region" description="Helical" evidence="1">
    <location>
        <begin position="17"/>
        <end position="37"/>
    </location>
</feature>
<reference evidence="2 3" key="1">
    <citation type="submission" date="2024-09" db="EMBL/GenBank/DDBJ databases">
        <title>The Natural Products Discovery Center: Release of the First 8490 Sequenced Strains for Exploring Actinobacteria Biosynthetic Diversity.</title>
        <authorList>
            <person name="Kalkreuter E."/>
            <person name="Kautsar S.A."/>
            <person name="Yang D."/>
            <person name="Bader C.D."/>
            <person name="Teijaro C.N."/>
            <person name="Fluegel L."/>
            <person name="Davis C.M."/>
            <person name="Simpson J.R."/>
            <person name="Lauterbach L."/>
            <person name="Steele A.D."/>
            <person name="Gui C."/>
            <person name="Meng S."/>
            <person name="Li G."/>
            <person name="Viehrig K."/>
            <person name="Ye F."/>
            <person name="Su P."/>
            <person name="Kiefer A.F."/>
            <person name="Nichols A."/>
            <person name="Cepeda A.J."/>
            <person name="Yan W."/>
            <person name="Fan B."/>
            <person name="Jiang Y."/>
            <person name="Adhikari A."/>
            <person name="Zheng C.-J."/>
            <person name="Schuster L."/>
            <person name="Cowan T.M."/>
            <person name="Smanski M.J."/>
            <person name="Chevrette M.G."/>
            <person name="De Carvalho L.P.S."/>
            <person name="Shen B."/>
        </authorList>
    </citation>
    <scope>NUCLEOTIDE SEQUENCE [LARGE SCALE GENOMIC DNA]</scope>
    <source>
        <strain evidence="2 3">NPDC056472</strain>
    </source>
</reference>
<keyword evidence="1" id="KW-1133">Transmembrane helix</keyword>
<accession>A0ABW6IVN3</accession>
<comment type="caution">
    <text evidence="2">The sequence shown here is derived from an EMBL/GenBank/DDBJ whole genome shotgun (WGS) entry which is preliminary data.</text>
</comment>
<evidence type="ECO:0000313" key="3">
    <source>
        <dbReference type="Proteomes" id="UP001600424"/>
    </source>
</evidence>
<feature type="transmembrane region" description="Helical" evidence="1">
    <location>
        <begin position="58"/>
        <end position="81"/>
    </location>
</feature>
<gene>
    <name evidence="2" type="ORF">ACFQ63_14405</name>
</gene>
<keyword evidence="1" id="KW-0472">Membrane</keyword>